<dbReference type="CDD" id="cd00637">
    <property type="entry name" value="7tm_classA_rhodopsin-like"/>
    <property type="match status" value="1"/>
</dbReference>
<feature type="transmembrane region" description="Helical" evidence="9">
    <location>
        <begin position="145"/>
        <end position="164"/>
    </location>
</feature>
<feature type="transmembrane region" description="Helical" evidence="9">
    <location>
        <begin position="28"/>
        <end position="49"/>
    </location>
</feature>
<evidence type="ECO:0000256" key="5">
    <source>
        <dbReference type="ARBA" id="ARBA00023136"/>
    </source>
</evidence>
<feature type="transmembrane region" description="Helical" evidence="9">
    <location>
        <begin position="193"/>
        <end position="216"/>
    </location>
</feature>
<feature type="transmembrane region" description="Helical" evidence="9">
    <location>
        <begin position="246"/>
        <end position="275"/>
    </location>
</feature>
<evidence type="ECO:0000256" key="1">
    <source>
        <dbReference type="ARBA" id="ARBA00004141"/>
    </source>
</evidence>
<feature type="transmembrane region" description="Helical" evidence="9">
    <location>
        <begin position="70"/>
        <end position="91"/>
    </location>
</feature>
<evidence type="ECO:0000256" key="4">
    <source>
        <dbReference type="ARBA" id="ARBA00023040"/>
    </source>
</evidence>
<dbReference type="InterPro" id="IPR017452">
    <property type="entry name" value="GPCR_Rhodpsn_7TM"/>
</dbReference>
<name>A0ABN8LG54_9CNID</name>
<keyword evidence="3 9" id="KW-1133">Transmembrane helix</keyword>
<evidence type="ECO:0000256" key="7">
    <source>
        <dbReference type="ARBA" id="ARBA00023224"/>
    </source>
</evidence>
<dbReference type="SUPFAM" id="SSF81321">
    <property type="entry name" value="Family A G protein-coupled receptor-like"/>
    <property type="match status" value="1"/>
</dbReference>
<dbReference type="Proteomes" id="UP001159427">
    <property type="component" value="Unassembled WGS sequence"/>
</dbReference>
<feature type="transmembrane region" description="Helical" evidence="9">
    <location>
        <begin position="111"/>
        <end position="133"/>
    </location>
</feature>
<evidence type="ECO:0000313" key="12">
    <source>
        <dbReference type="Proteomes" id="UP001159427"/>
    </source>
</evidence>
<proteinExistence type="inferred from homology"/>
<dbReference type="Pfam" id="PF00001">
    <property type="entry name" value="7tm_1"/>
    <property type="match status" value="1"/>
</dbReference>
<dbReference type="PANTHER" id="PTHR24243">
    <property type="entry name" value="G-PROTEIN COUPLED RECEPTOR"/>
    <property type="match status" value="1"/>
</dbReference>
<feature type="domain" description="G-protein coupled receptors family 1 profile" evidence="10">
    <location>
        <begin position="40"/>
        <end position="307"/>
    </location>
</feature>
<dbReference type="PROSITE" id="PS50262">
    <property type="entry name" value="G_PROTEIN_RECEP_F1_2"/>
    <property type="match status" value="1"/>
</dbReference>
<keyword evidence="4 8" id="KW-0297">G-protein coupled receptor</keyword>
<dbReference type="SMART" id="SM01381">
    <property type="entry name" value="7TM_GPCR_Srsx"/>
    <property type="match status" value="1"/>
</dbReference>
<evidence type="ECO:0000256" key="9">
    <source>
        <dbReference type="SAM" id="Phobius"/>
    </source>
</evidence>
<dbReference type="PANTHER" id="PTHR24243:SF208">
    <property type="entry name" value="PYROKININ-1 RECEPTOR"/>
    <property type="match status" value="1"/>
</dbReference>
<accession>A0ABN8LG54</accession>
<evidence type="ECO:0000256" key="2">
    <source>
        <dbReference type="ARBA" id="ARBA00022692"/>
    </source>
</evidence>
<dbReference type="Gene3D" id="1.20.1070.10">
    <property type="entry name" value="Rhodopsin 7-helix transmembrane proteins"/>
    <property type="match status" value="1"/>
</dbReference>
<dbReference type="PROSITE" id="PS00237">
    <property type="entry name" value="G_PROTEIN_RECEP_F1_1"/>
    <property type="match status" value="1"/>
</dbReference>
<gene>
    <name evidence="11" type="ORF">PEVE_00000133</name>
</gene>
<evidence type="ECO:0000256" key="8">
    <source>
        <dbReference type="RuleBase" id="RU000688"/>
    </source>
</evidence>
<keyword evidence="12" id="KW-1185">Reference proteome</keyword>
<dbReference type="PRINTS" id="PR00237">
    <property type="entry name" value="GPCRRHODOPSN"/>
</dbReference>
<reference evidence="11 12" key="1">
    <citation type="submission" date="2022-05" db="EMBL/GenBank/DDBJ databases">
        <authorList>
            <consortium name="Genoscope - CEA"/>
            <person name="William W."/>
        </authorList>
    </citation>
    <scope>NUCLEOTIDE SEQUENCE [LARGE SCALE GENOMIC DNA]</scope>
</reference>
<comment type="caution">
    <text evidence="11">The sequence shown here is derived from an EMBL/GenBank/DDBJ whole genome shotgun (WGS) entry which is preliminary data.</text>
</comment>
<evidence type="ECO:0000256" key="6">
    <source>
        <dbReference type="ARBA" id="ARBA00023170"/>
    </source>
</evidence>
<evidence type="ECO:0000259" key="10">
    <source>
        <dbReference type="PROSITE" id="PS50262"/>
    </source>
</evidence>
<evidence type="ECO:0000313" key="11">
    <source>
        <dbReference type="EMBL" id="CAH3014462.1"/>
    </source>
</evidence>
<evidence type="ECO:0000256" key="3">
    <source>
        <dbReference type="ARBA" id="ARBA00022989"/>
    </source>
</evidence>
<keyword evidence="5 9" id="KW-0472">Membrane</keyword>
<keyword evidence="7 8" id="KW-0807">Transducer</keyword>
<organism evidence="11 12">
    <name type="scientific">Porites evermanni</name>
    <dbReference type="NCBI Taxonomy" id="104178"/>
    <lineage>
        <taxon>Eukaryota</taxon>
        <taxon>Metazoa</taxon>
        <taxon>Cnidaria</taxon>
        <taxon>Anthozoa</taxon>
        <taxon>Hexacorallia</taxon>
        <taxon>Scleractinia</taxon>
        <taxon>Fungiina</taxon>
        <taxon>Poritidae</taxon>
        <taxon>Porites</taxon>
    </lineage>
</organism>
<dbReference type="InterPro" id="IPR000276">
    <property type="entry name" value="GPCR_Rhodpsn"/>
</dbReference>
<feature type="transmembrane region" description="Helical" evidence="9">
    <location>
        <begin position="287"/>
        <end position="310"/>
    </location>
</feature>
<protein>
    <recommendedName>
        <fullName evidence="10">G-protein coupled receptors family 1 profile domain-containing protein</fullName>
    </recommendedName>
</protein>
<keyword evidence="2 8" id="KW-0812">Transmembrane</keyword>
<comment type="subcellular location">
    <subcellularLocation>
        <location evidence="1">Membrane</location>
        <topology evidence="1">Multi-pass membrane protein</topology>
    </subcellularLocation>
</comment>
<sequence length="362" mass="40630">MSNLTDNRTLPFLNCPGNPDVIRIAKTFAYGVIIFVALTGNCFIGAIVFKTKSMRRTINYLIVNMAMSDLLLPIFAFPRILTELYAGYWLIDGPTGLALCKLCFFLQDVSTAVSIQSLVLIAVDRFGAVVFPFRPPVVSSKLCPYFIFSTWTVAMAIHCPYFFARKLVKIQGKLSCELLWNDAFGMSSSLKNYYIAMFIILAVIPFTLMAILYSIIICSLRSQKMPGGESVNAKEQEKRVRRDRNVLKMVIAIVLGFALCWAPFNVQAFLTFFVWDKNPAPSCGFRAFGFFALFMAYANCAINPCICFTFSGNYRKGFKSFFECCSNKCDCGCFGSMRSHSWNLQTWSSKEDGQNVTLSSLA</sequence>
<dbReference type="EMBL" id="CALNXI010000010">
    <property type="protein sequence ID" value="CAH3014462.1"/>
    <property type="molecule type" value="Genomic_DNA"/>
</dbReference>
<keyword evidence="6 8" id="KW-0675">Receptor</keyword>
<comment type="similarity">
    <text evidence="8">Belongs to the G-protein coupled receptor 1 family.</text>
</comment>